<evidence type="ECO:0000259" key="6">
    <source>
        <dbReference type="PROSITE" id="PS50103"/>
    </source>
</evidence>
<comment type="subcellular location">
    <subcellularLocation>
        <location evidence="1">Nucleus</location>
    </subcellularLocation>
</comment>
<evidence type="ECO:0008006" key="10">
    <source>
        <dbReference type="Google" id="ProtNLM"/>
    </source>
</evidence>
<feature type="compositionally biased region" description="Polar residues" evidence="5">
    <location>
        <begin position="21"/>
        <end position="30"/>
    </location>
</feature>
<protein>
    <recommendedName>
        <fullName evidence="10">Poly [ADP-ribose] polymerase</fullName>
    </recommendedName>
</protein>
<evidence type="ECO:0000256" key="5">
    <source>
        <dbReference type="SAM" id="MobiDB-lite"/>
    </source>
</evidence>
<dbReference type="GO" id="GO:0005634">
    <property type="term" value="C:nucleus"/>
    <property type="evidence" value="ECO:0007669"/>
    <property type="project" value="UniProtKB-SubCell"/>
</dbReference>
<reference evidence="8" key="3">
    <citation type="submission" date="2025-09" db="UniProtKB">
        <authorList>
            <consortium name="Ensembl"/>
        </authorList>
    </citation>
    <scope>IDENTIFICATION</scope>
</reference>
<dbReference type="GO" id="GO:0003950">
    <property type="term" value="F:NAD+ poly-ADP-ribosyltransferase activity"/>
    <property type="evidence" value="ECO:0007669"/>
    <property type="project" value="InterPro"/>
</dbReference>
<dbReference type="SUPFAM" id="SSF56399">
    <property type="entry name" value="ADP-ribosylation"/>
    <property type="match status" value="1"/>
</dbReference>
<feature type="domain" description="C3H1-type" evidence="6">
    <location>
        <begin position="206"/>
        <end position="233"/>
    </location>
</feature>
<accession>A0A671WS50</accession>
<feature type="domain" description="PARP catalytic" evidence="7">
    <location>
        <begin position="401"/>
        <end position="608"/>
    </location>
</feature>
<evidence type="ECO:0000256" key="1">
    <source>
        <dbReference type="ARBA" id="ARBA00004123"/>
    </source>
</evidence>
<dbReference type="GeneTree" id="ENSGT00940000155368"/>
<dbReference type="SUPFAM" id="SSF117839">
    <property type="entry name" value="WWE domain"/>
    <property type="match status" value="1"/>
</dbReference>
<evidence type="ECO:0000256" key="2">
    <source>
        <dbReference type="ARBA" id="ARBA00023242"/>
    </source>
</evidence>
<comment type="similarity">
    <text evidence="3">Belongs to the ARTD/PARP family.</text>
</comment>
<dbReference type="PANTHER" id="PTHR45740:SF6">
    <property type="entry name" value="PROTEIN MONO-ADP-RIBOSYLTRANSFERASE PARP12"/>
    <property type="match status" value="1"/>
</dbReference>
<evidence type="ECO:0000313" key="8">
    <source>
        <dbReference type="Ensembl" id="ENSSAUP00010041574.1"/>
    </source>
</evidence>
<feature type="region of interest" description="Disordered" evidence="5">
    <location>
        <begin position="1"/>
        <end position="30"/>
    </location>
</feature>
<dbReference type="OMA" id="GECYSTE"/>
<dbReference type="InParanoid" id="A0A671WS50"/>
<gene>
    <name evidence="8" type="primary">LOC115595437</name>
</gene>
<dbReference type="Proteomes" id="UP000472265">
    <property type="component" value="Chromosome 14"/>
</dbReference>
<keyword evidence="9" id="KW-1185">Reference proteome</keyword>
<dbReference type="AlphaFoldDB" id="A0A671WS50"/>
<dbReference type="Ensembl" id="ENSSAUT00010043775.1">
    <property type="protein sequence ID" value="ENSSAUP00010041574.1"/>
    <property type="gene ID" value="ENSSAUG00010017488.1"/>
</dbReference>
<proteinExistence type="inferred from homology"/>
<dbReference type="CDD" id="cd01439">
    <property type="entry name" value="TCCD_inducible_PARP_like"/>
    <property type="match status" value="1"/>
</dbReference>
<evidence type="ECO:0000313" key="9">
    <source>
        <dbReference type="Proteomes" id="UP000472265"/>
    </source>
</evidence>
<evidence type="ECO:0000256" key="4">
    <source>
        <dbReference type="PROSITE-ProRule" id="PRU00723"/>
    </source>
</evidence>
<keyword evidence="4" id="KW-0479">Metal-binding</keyword>
<dbReference type="InterPro" id="IPR037197">
    <property type="entry name" value="WWE_dom_sf"/>
</dbReference>
<dbReference type="InterPro" id="IPR012317">
    <property type="entry name" value="Poly(ADP-ribose)pol_cat_dom"/>
</dbReference>
<dbReference type="GO" id="GO:1990404">
    <property type="term" value="F:NAD+-protein mono-ADP-ribosyltransferase activity"/>
    <property type="evidence" value="ECO:0007669"/>
    <property type="project" value="TreeGrafter"/>
</dbReference>
<reference evidence="8" key="2">
    <citation type="submission" date="2025-08" db="UniProtKB">
        <authorList>
            <consortium name="Ensembl"/>
        </authorList>
    </citation>
    <scope>IDENTIFICATION</scope>
</reference>
<evidence type="ECO:0000256" key="3">
    <source>
        <dbReference type="ARBA" id="ARBA00024347"/>
    </source>
</evidence>
<dbReference type="PROSITE" id="PS51059">
    <property type="entry name" value="PARP_CATALYTIC"/>
    <property type="match status" value="1"/>
</dbReference>
<dbReference type="PANTHER" id="PTHR45740">
    <property type="entry name" value="POLY [ADP-RIBOSE] POLYMERASE"/>
    <property type="match status" value="1"/>
</dbReference>
<feature type="region of interest" description="Disordered" evidence="5">
    <location>
        <begin position="127"/>
        <end position="147"/>
    </location>
</feature>
<dbReference type="InterPro" id="IPR000571">
    <property type="entry name" value="Znf_CCCH"/>
</dbReference>
<dbReference type="Pfam" id="PF00644">
    <property type="entry name" value="PARP"/>
    <property type="match status" value="1"/>
</dbReference>
<feature type="zinc finger region" description="C3H1-type" evidence="4">
    <location>
        <begin position="206"/>
        <end position="233"/>
    </location>
</feature>
<dbReference type="GO" id="GO:0008270">
    <property type="term" value="F:zinc ion binding"/>
    <property type="evidence" value="ECO:0007669"/>
    <property type="project" value="UniProtKB-KW"/>
</dbReference>
<feature type="region of interest" description="Disordered" evidence="5">
    <location>
        <begin position="78"/>
        <end position="107"/>
    </location>
</feature>
<evidence type="ECO:0000259" key="7">
    <source>
        <dbReference type="PROSITE" id="PS51059"/>
    </source>
</evidence>
<dbReference type="Gene3D" id="3.30.720.50">
    <property type="match status" value="1"/>
</dbReference>
<dbReference type="InterPro" id="IPR051712">
    <property type="entry name" value="ARTD-AVP"/>
</dbReference>
<sequence length="608" mass="69161">MPNVSSGRGAKRKMEDVSETGPPSKSSKVTMLSPSLLLLEIPADINTSLPVWEAMKSQQLDIAWTVNPYSLGVHLTPATSKQGKASDKSDSPSSVAQTSAPPPQPQMVVQSIAQKQNTARVLLTFTPNSTTSVRSPPAKPPKIPTNPTPASSIIVSLPLFITQPQPLVQPSEKVVLPAIHTPKATATKPQVSPKGPVTSQFHTKSSSDVQICDNFLLNMCRAGTKCKMHHTPYPYHWQLWCVSDHQWVDFPPHSQVLLERMYCDFVYFRKVSYCLSFDMMEIDEPSKYDGVRRLTNSESPVRNPYFPSTWKIYWWDNQNWQERPESVSTHDKEPECSFFIGSQEYTVDFTSMTQTNVTTRFHREVRRRPAYRSPDSMRPHLQSVSSANFSVDPLAEFSSWYPPVWSPLSEQDYSLVDVPAGTQAYRSVRDFFYESLPETMVDLISIQQVQNLLHWDKYQRHKVYMQKQHTKSKEPLERHLFHGTSKEASEDICHNNFDPRMAGVNGTSHGFGSYFATTALFSSDYCATVDRDDVRQMFLAKVLVGKVSVGKHNLRRPPPITSKRSQCRLYDTCVDNVDKPTMFVVFDSCQCYPYYLIKYKDLPEEIKI</sequence>
<keyword evidence="2" id="KW-0539">Nucleus</keyword>
<dbReference type="Pfam" id="PF02825">
    <property type="entry name" value="WWE"/>
    <property type="match status" value="1"/>
</dbReference>
<feature type="compositionally biased region" description="Pro residues" evidence="5">
    <location>
        <begin position="137"/>
        <end position="147"/>
    </location>
</feature>
<reference evidence="8" key="1">
    <citation type="submission" date="2021-04" db="EMBL/GenBank/DDBJ databases">
        <authorList>
            <consortium name="Wellcome Sanger Institute Data Sharing"/>
        </authorList>
    </citation>
    <scope>NUCLEOTIDE SEQUENCE [LARGE SCALE GENOMIC DNA]</scope>
</reference>
<keyword evidence="4" id="KW-0863">Zinc-finger</keyword>
<organism evidence="8 9">
    <name type="scientific">Sparus aurata</name>
    <name type="common">Gilthead sea bream</name>
    <dbReference type="NCBI Taxonomy" id="8175"/>
    <lineage>
        <taxon>Eukaryota</taxon>
        <taxon>Metazoa</taxon>
        <taxon>Chordata</taxon>
        <taxon>Craniata</taxon>
        <taxon>Vertebrata</taxon>
        <taxon>Euteleostomi</taxon>
        <taxon>Actinopterygii</taxon>
        <taxon>Neopterygii</taxon>
        <taxon>Teleostei</taxon>
        <taxon>Neoteleostei</taxon>
        <taxon>Acanthomorphata</taxon>
        <taxon>Eupercaria</taxon>
        <taxon>Spariformes</taxon>
        <taxon>Sparidae</taxon>
        <taxon>Sparus</taxon>
    </lineage>
</organism>
<name>A0A671WS50_SPAAU</name>
<keyword evidence="4" id="KW-0862">Zinc</keyword>
<dbReference type="Gene3D" id="3.90.228.10">
    <property type="match status" value="1"/>
</dbReference>
<dbReference type="InterPro" id="IPR004170">
    <property type="entry name" value="WWE_dom"/>
</dbReference>
<dbReference type="PROSITE" id="PS50103">
    <property type="entry name" value="ZF_C3H1"/>
    <property type="match status" value="1"/>
</dbReference>